<proteinExistence type="predicted"/>
<feature type="compositionally biased region" description="Basic and acidic residues" evidence="1">
    <location>
        <begin position="103"/>
        <end position="116"/>
    </location>
</feature>
<reference evidence="2 3" key="1">
    <citation type="journal article" date="2014" name="Agronomy (Basel)">
        <title>A Draft Genome Sequence for Ensete ventricosum, the Drought-Tolerant Tree Against Hunger.</title>
        <authorList>
            <person name="Harrison J."/>
            <person name="Moore K.A."/>
            <person name="Paszkiewicz K."/>
            <person name="Jones T."/>
            <person name="Grant M."/>
            <person name="Ambacheew D."/>
            <person name="Muzemil S."/>
            <person name="Studholme D.J."/>
        </authorList>
    </citation>
    <scope>NUCLEOTIDE SEQUENCE [LARGE SCALE GENOMIC DNA]</scope>
</reference>
<dbReference type="AlphaFoldDB" id="A0A426XR58"/>
<feature type="region of interest" description="Disordered" evidence="1">
    <location>
        <begin position="102"/>
        <end position="125"/>
    </location>
</feature>
<dbReference type="Proteomes" id="UP000287651">
    <property type="component" value="Unassembled WGS sequence"/>
</dbReference>
<gene>
    <name evidence="2" type="ORF">B296_00024708</name>
</gene>
<evidence type="ECO:0000313" key="3">
    <source>
        <dbReference type="Proteomes" id="UP000287651"/>
    </source>
</evidence>
<feature type="compositionally biased region" description="Basic and acidic residues" evidence="1">
    <location>
        <begin position="214"/>
        <end position="228"/>
    </location>
</feature>
<comment type="caution">
    <text evidence="2">The sequence shown here is derived from an EMBL/GenBank/DDBJ whole genome shotgun (WGS) entry which is preliminary data.</text>
</comment>
<accession>A0A426XR58</accession>
<name>A0A426XR58_ENSVE</name>
<feature type="region of interest" description="Disordered" evidence="1">
    <location>
        <begin position="50"/>
        <end position="69"/>
    </location>
</feature>
<protein>
    <submittedName>
        <fullName evidence="2">Uncharacterized protein</fullName>
    </submittedName>
</protein>
<organism evidence="2 3">
    <name type="scientific">Ensete ventricosum</name>
    <name type="common">Abyssinian banana</name>
    <name type="synonym">Musa ensete</name>
    <dbReference type="NCBI Taxonomy" id="4639"/>
    <lineage>
        <taxon>Eukaryota</taxon>
        <taxon>Viridiplantae</taxon>
        <taxon>Streptophyta</taxon>
        <taxon>Embryophyta</taxon>
        <taxon>Tracheophyta</taxon>
        <taxon>Spermatophyta</taxon>
        <taxon>Magnoliopsida</taxon>
        <taxon>Liliopsida</taxon>
        <taxon>Zingiberales</taxon>
        <taxon>Musaceae</taxon>
        <taxon>Ensete</taxon>
    </lineage>
</organism>
<evidence type="ECO:0000313" key="2">
    <source>
        <dbReference type="EMBL" id="RRT41986.1"/>
    </source>
</evidence>
<dbReference type="EMBL" id="AMZH03018143">
    <property type="protein sequence ID" value="RRT41986.1"/>
    <property type="molecule type" value="Genomic_DNA"/>
</dbReference>
<evidence type="ECO:0000256" key="1">
    <source>
        <dbReference type="SAM" id="MobiDB-lite"/>
    </source>
</evidence>
<feature type="region of interest" description="Disordered" evidence="1">
    <location>
        <begin position="189"/>
        <end position="236"/>
    </location>
</feature>
<sequence length="236" mass="26189">MCRPVKPKRPARTNHEKVTRFSTFVVGGRPTDPKTDSNSEIVAASTLTKAKISHKQVPSRDNPGPSALAQKHHEVMPRVGRYLGGGDPPPPETLFYKGMQRKPKTDLQSIHRDAHAGRVRTTTRTSLQSDGSLQYLIFGTLVRSLERVFSGERGNDMTDVDLVATSPCPRTAGPLTWPTRRVGAGLTQAWKGQSSYDRPDKGNGGKVDIPQLQEGRRMPRRKDHEQRGEVQYCGKQ</sequence>